<dbReference type="InterPro" id="IPR050307">
    <property type="entry name" value="Sterol_Desaturase_Related"/>
</dbReference>
<feature type="transmembrane region" description="Helical" evidence="5">
    <location>
        <begin position="49"/>
        <end position="72"/>
    </location>
</feature>
<protein>
    <submittedName>
        <fullName evidence="7">Fatty acid hydroxylase superfamily protein</fullName>
    </submittedName>
</protein>
<accession>A0A0M6Y4X6</accession>
<dbReference type="PANTHER" id="PTHR11863">
    <property type="entry name" value="STEROL DESATURASE"/>
    <property type="match status" value="1"/>
</dbReference>
<evidence type="ECO:0000256" key="5">
    <source>
        <dbReference type="SAM" id="Phobius"/>
    </source>
</evidence>
<gene>
    <name evidence="7" type="ORF">LAL4801_03602</name>
</gene>
<dbReference type="AlphaFoldDB" id="A0A0M6Y4X6"/>
<evidence type="ECO:0000259" key="6">
    <source>
        <dbReference type="Pfam" id="PF04116"/>
    </source>
</evidence>
<dbReference type="Pfam" id="PF04116">
    <property type="entry name" value="FA_hydroxylase"/>
    <property type="match status" value="1"/>
</dbReference>
<dbReference type="OrthoDB" id="9770329at2"/>
<organism evidence="7 8">
    <name type="scientific">Roseibium aggregatum</name>
    <dbReference type="NCBI Taxonomy" id="187304"/>
    <lineage>
        <taxon>Bacteria</taxon>
        <taxon>Pseudomonadati</taxon>
        <taxon>Pseudomonadota</taxon>
        <taxon>Alphaproteobacteria</taxon>
        <taxon>Hyphomicrobiales</taxon>
        <taxon>Stappiaceae</taxon>
        <taxon>Roseibium</taxon>
    </lineage>
</organism>
<feature type="transmembrane region" description="Helical" evidence="5">
    <location>
        <begin position="144"/>
        <end position="168"/>
    </location>
</feature>
<dbReference type="GO" id="GO:0016491">
    <property type="term" value="F:oxidoreductase activity"/>
    <property type="evidence" value="ECO:0007669"/>
    <property type="project" value="InterPro"/>
</dbReference>
<evidence type="ECO:0000256" key="2">
    <source>
        <dbReference type="ARBA" id="ARBA00022692"/>
    </source>
</evidence>
<keyword evidence="2 5" id="KW-0812">Transmembrane</keyword>
<evidence type="ECO:0000256" key="3">
    <source>
        <dbReference type="ARBA" id="ARBA00022989"/>
    </source>
</evidence>
<dbReference type="RefSeq" id="WP_055658099.1">
    <property type="nucleotide sequence ID" value="NZ_CXST01000002.1"/>
</dbReference>
<keyword evidence="3 5" id="KW-1133">Transmembrane helix</keyword>
<name>A0A0M6Y4X6_9HYPH</name>
<dbReference type="STRING" id="187304.B0E33_05335"/>
<dbReference type="GO" id="GO:0005506">
    <property type="term" value="F:iron ion binding"/>
    <property type="evidence" value="ECO:0007669"/>
    <property type="project" value="InterPro"/>
</dbReference>
<dbReference type="InterPro" id="IPR006694">
    <property type="entry name" value="Fatty_acid_hydroxylase"/>
</dbReference>
<sequence length="281" mass="31733">MFDQIDINQVRMACFGGIFLIMALLEAGLPRRRLKSSRLKRWPTNWGIVLLDTLLVRLIFPIGGVGLAMLALEKGWGLFAFLGWSGVVAGLITFVVLDLAVWFQHLVSHKVPLFWRIHRMHHADSEVDATTALRFHPIEILLSFLWKGLVIIALGGPVEAVLIFEIVLNGSAVFSHANVRLPLWLDRPLRFLIVTPDMHRIHHSVLPHETDSNYGFYLSVWDRLFGTYVEEPEQGQETMEIGLGAALTPCAHSFPFSLAIPFLKNPDRRKEARVEDAKGKS</sequence>
<dbReference type="GO" id="GO:0008610">
    <property type="term" value="P:lipid biosynthetic process"/>
    <property type="evidence" value="ECO:0007669"/>
    <property type="project" value="InterPro"/>
</dbReference>
<evidence type="ECO:0000313" key="8">
    <source>
        <dbReference type="Proteomes" id="UP000048926"/>
    </source>
</evidence>
<proteinExistence type="predicted"/>
<dbReference type="EMBL" id="CXST01000002">
    <property type="protein sequence ID" value="CTQ45155.1"/>
    <property type="molecule type" value="Genomic_DNA"/>
</dbReference>
<reference evidence="8" key="1">
    <citation type="submission" date="2015-07" db="EMBL/GenBank/DDBJ databases">
        <authorList>
            <person name="Rodrigo-Torres Lidia"/>
            <person name="Arahal R.David."/>
        </authorList>
    </citation>
    <scope>NUCLEOTIDE SEQUENCE [LARGE SCALE GENOMIC DNA]</scope>
    <source>
        <strain evidence="8">CECT 4801</strain>
    </source>
</reference>
<evidence type="ECO:0000256" key="1">
    <source>
        <dbReference type="ARBA" id="ARBA00004370"/>
    </source>
</evidence>
<keyword evidence="8" id="KW-1185">Reference proteome</keyword>
<dbReference type="GO" id="GO:0016020">
    <property type="term" value="C:membrane"/>
    <property type="evidence" value="ECO:0007669"/>
    <property type="project" value="UniProtKB-SubCell"/>
</dbReference>
<feature type="domain" description="Fatty acid hydroxylase" evidence="6">
    <location>
        <begin position="91"/>
        <end position="227"/>
    </location>
</feature>
<evidence type="ECO:0000256" key="4">
    <source>
        <dbReference type="ARBA" id="ARBA00023136"/>
    </source>
</evidence>
<dbReference type="Proteomes" id="UP000048926">
    <property type="component" value="Unassembled WGS sequence"/>
</dbReference>
<feature type="transmembrane region" description="Helical" evidence="5">
    <location>
        <begin position="78"/>
        <end position="103"/>
    </location>
</feature>
<feature type="transmembrane region" description="Helical" evidence="5">
    <location>
        <begin position="12"/>
        <end position="29"/>
    </location>
</feature>
<keyword evidence="4 5" id="KW-0472">Membrane</keyword>
<comment type="subcellular location">
    <subcellularLocation>
        <location evidence="1">Membrane</location>
    </subcellularLocation>
</comment>
<evidence type="ECO:0000313" key="7">
    <source>
        <dbReference type="EMBL" id="CTQ45155.1"/>
    </source>
</evidence>